<reference evidence="1" key="1">
    <citation type="submission" date="2022-06" db="EMBL/GenBank/DDBJ databases">
        <title>Gracilimonas sp. CAU 1638 isolated from sea sediment.</title>
        <authorList>
            <person name="Kim W."/>
        </authorList>
    </citation>
    <scope>NUCLEOTIDE SEQUENCE</scope>
    <source>
        <strain evidence="1">CAU 1638</strain>
    </source>
</reference>
<name>A0A9X2L0D4_9BACT</name>
<protein>
    <submittedName>
        <fullName evidence="1">Uncharacterized protein</fullName>
    </submittedName>
</protein>
<dbReference type="RefSeq" id="WP_255131599.1">
    <property type="nucleotide sequence ID" value="NZ_JANDBC010000001.1"/>
</dbReference>
<dbReference type="Gene3D" id="2.40.360.20">
    <property type="match status" value="1"/>
</dbReference>
<dbReference type="EMBL" id="JANDBC010000001">
    <property type="protein sequence ID" value="MCP9289970.1"/>
    <property type="molecule type" value="Genomic_DNA"/>
</dbReference>
<gene>
    <name evidence="1" type="ORF">NM125_00090</name>
</gene>
<comment type="caution">
    <text evidence="1">The sequence shown here is derived from an EMBL/GenBank/DDBJ whole genome shotgun (WGS) entry which is preliminary data.</text>
</comment>
<sequence>MIILVFLFGGSCGLLDGGDSKKKSDELMPLAVGNWWEYDFTYLGSIKDTLRYEVAKEIQVPWGDTSYTAYGFNLVPLPPEIPEFYWLYRNGEGGLYIMGGIADTDTLFTQFIDKPWPAEEGMSWGIPRLAFSRDSLKFYVSDTLEVTLVDTNREIETPAGTFTCYVYKFTIEFLENGHPFTAWDYYMHYSPGVGLVAQTSIGEDDPDRFKEEMYLMNYRVE</sequence>
<dbReference type="Proteomes" id="UP001139125">
    <property type="component" value="Unassembled WGS sequence"/>
</dbReference>
<evidence type="ECO:0000313" key="2">
    <source>
        <dbReference type="Proteomes" id="UP001139125"/>
    </source>
</evidence>
<organism evidence="1 2">
    <name type="scientific">Gracilimonas sediminicola</name>
    <dbReference type="NCBI Taxonomy" id="2952158"/>
    <lineage>
        <taxon>Bacteria</taxon>
        <taxon>Pseudomonadati</taxon>
        <taxon>Balneolota</taxon>
        <taxon>Balneolia</taxon>
        <taxon>Balneolales</taxon>
        <taxon>Balneolaceae</taxon>
        <taxon>Gracilimonas</taxon>
    </lineage>
</organism>
<evidence type="ECO:0000313" key="1">
    <source>
        <dbReference type="EMBL" id="MCP9289970.1"/>
    </source>
</evidence>
<accession>A0A9X2L0D4</accession>
<keyword evidence="2" id="KW-1185">Reference proteome</keyword>
<proteinExistence type="predicted"/>
<dbReference type="AlphaFoldDB" id="A0A9X2L0D4"/>